<dbReference type="AlphaFoldDB" id="A0A923S445"/>
<dbReference type="RefSeq" id="WP_187083609.1">
    <property type="nucleotide sequence ID" value="NZ_JACORU010000009.1"/>
</dbReference>
<evidence type="ECO:0000313" key="8">
    <source>
        <dbReference type="EMBL" id="MBC5767120.1"/>
    </source>
</evidence>
<gene>
    <name evidence="8" type="ORF">H8R02_21820</name>
</gene>
<evidence type="ECO:0000256" key="4">
    <source>
        <dbReference type="RuleBase" id="RU362132"/>
    </source>
</evidence>
<dbReference type="InterPro" id="IPR012000">
    <property type="entry name" value="Thiamin_PyroP_enz_cen_dom"/>
</dbReference>
<proteinExistence type="inferred from homology"/>
<evidence type="ECO:0000259" key="6">
    <source>
        <dbReference type="Pfam" id="PF02775"/>
    </source>
</evidence>
<dbReference type="Pfam" id="PF02775">
    <property type="entry name" value="TPP_enzyme_C"/>
    <property type="match status" value="1"/>
</dbReference>
<comment type="cofactor">
    <cofactor evidence="1">
        <name>thiamine diphosphate</name>
        <dbReference type="ChEBI" id="CHEBI:58937"/>
    </cofactor>
</comment>
<dbReference type="GO" id="GO:0000287">
    <property type="term" value="F:magnesium ion binding"/>
    <property type="evidence" value="ECO:0007669"/>
    <property type="project" value="InterPro"/>
</dbReference>
<keyword evidence="9" id="KW-1185">Reference proteome</keyword>
<evidence type="ECO:0000313" key="9">
    <source>
        <dbReference type="Proteomes" id="UP000596827"/>
    </source>
</evidence>
<dbReference type="EMBL" id="JACORU010000009">
    <property type="protein sequence ID" value="MBC5767120.1"/>
    <property type="molecule type" value="Genomic_DNA"/>
</dbReference>
<dbReference type="Gene3D" id="3.40.50.1220">
    <property type="entry name" value="TPP-binding domain"/>
    <property type="match status" value="1"/>
</dbReference>
<reference evidence="8" key="1">
    <citation type="submission" date="2020-08" db="EMBL/GenBank/DDBJ databases">
        <title>Ramlibacter sp. GTP1 16S ribosomal RNA gene genome sequencing and assembly.</title>
        <authorList>
            <person name="Kang M."/>
        </authorList>
    </citation>
    <scope>NUCLEOTIDE SEQUENCE</scope>
    <source>
        <strain evidence="8">GTP1</strain>
    </source>
</reference>
<dbReference type="InterPro" id="IPR011766">
    <property type="entry name" value="TPP_enzyme_TPP-bd"/>
</dbReference>
<keyword evidence="3 4" id="KW-0786">Thiamine pyrophosphate</keyword>
<protein>
    <submittedName>
        <fullName evidence="8">Thiamine pyrophosphate-binding protein</fullName>
    </submittedName>
</protein>
<evidence type="ECO:0000256" key="2">
    <source>
        <dbReference type="ARBA" id="ARBA00007812"/>
    </source>
</evidence>
<accession>A0A923S445</accession>
<comment type="caution">
    <text evidence="8">The sequence shown here is derived from an EMBL/GenBank/DDBJ whole genome shotgun (WGS) entry which is preliminary data.</text>
</comment>
<feature type="domain" description="Thiamine pyrophosphate enzyme TPP-binding" evidence="6">
    <location>
        <begin position="359"/>
        <end position="504"/>
    </location>
</feature>
<comment type="similarity">
    <text evidence="2 4">Belongs to the TPP enzyme family.</text>
</comment>
<sequence length="516" mass="53696">MTRPTRGADVLAASLRNAGVTRVFALSGNHVMSLFDALQDVGIAIVHTRHEAAAVHMAEGWARVSGQPGIALVTGGPGHANAVGALYTALMAESPVVLLSGHAPLRELGRGAFQEMAQAEMAAPVVKRAFTSERADALGRDFAAAVRTAMTWPRGPVNLNLPSDLLEEDCAADAAAGAREFAVRPKPLDGQLQSAFAQRLAAAKRPLVLAGAGFATRAGRAVARRFEQATGVPVLVMNSPRGLADPALGSLREVVAQADCILLAGKRLDFTLDFGRAFASGCEVLAFDADAPAALDAIAVGLRTSASQWQREVHDATTYRPAAWDAATSSLPGRLHPVQALRPLQSILDSHPDSVLVIDGGEFGQWAQACLHAPHLLVNGVAGSIGSALPMAIGARCAQPGAPVVAIMGDGTFGFHMAEYDTAVTNALPFAAVVGVDGRWNAEFQIQLRQYGAARAKGCEMRPLRYDLIAAAMGAHGEHVTAPPELLPAVQRALASGQPACVNVAIEGVAAPRVAR</sequence>
<dbReference type="SUPFAM" id="SSF52518">
    <property type="entry name" value="Thiamin diphosphate-binding fold (THDP-binding)"/>
    <property type="match status" value="2"/>
</dbReference>
<name>A0A923S445_9BURK</name>
<dbReference type="CDD" id="cd02004">
    <property type="entry name" value="TPP_BZL_OCoD_HPCL"/>
    <property type="match status" value="1"/>
</dbReference>
<dbReference type="SUPFAM" id="SSF52467">
    <property type="entry name" value="DHS-like NAD/FAD-binding domain"/>
    <property type="match status" value="1"/>
</dbReference>
<evidence type="ECO:0000259" key="5">
    <source>
        <dbReference type="Pfam" id="PF00205"/>
    </source>
</evidence>
<dbReference type="GO" id="GO:0050660">
    <property type="term" value="F:flavin adenine dinucleotide binding"/>
    <property type="evidence" value="ECO:0007669"/>
    <property type="project" value="TreeGrafter"/>
</dbReference>
<dbReference type="PANTHER" id="PTHR18968">
    <property type="entry name" value="THIAMINE PYROPHOSPHATE ENZYMES"/>
    <property type="match status" value="1"/>
</dbReference>
<dbReference type="Pfam" id="PF02776">
    <property type="entry name" value="TPP_enzyme_N"/>
    <property type="match status" value="1"/>
</dbReference>
<dbReference type="InterPro" id="IPR012001">
    <property type="entry name" value="Thiamin_PyroP_enz_TPP-bd_dom"/>
</dbReference>
<dbReference type="PANTHER" id="PTHR18968:SF166">
    <property type="entry name" value="2-HYDROXYACYL-COA LYASE 2"/>
    <property type="match status" value="1"/>
</dbReference>
<dbReference type="GO" id="GO:0030976">
    <property type="term" value="F:thiamine pyrophosphate binding"/>
    <property type="evidence" value="ECO:0007669"/>
    <property type="project" value="InterPro"/>
</dbReference>
<evidence type="ECO:0000256" key="3">
    <source>
        <dbReference type="ARBA" id="ARBA00023052"/>
    </source>
</evidence>
<dbReference type="GO" id="GO:0009099">
    <property type="term" value="P:L-valine biosynthetic process"/>
    <property type="evidence" value="ECO:0007669"/>
    <property type="project" value="TreeGrafter"/>
</dbReference>
<feature type="domain" description="Thiamine pyrophosphate enzyme N-terminal TPP-binding" evidence="7">
    <location>
        <begin position="6"/>
        <end position="121"/>
    </location>
</feature>
<dbReference type="FunFam" id="3.40.50.970:FF:000007">
    <property type="entry name" value="Acetolactate synthase"/>
    <property type="match status" value="1"/>
</dbReference>
<organism evidence="8 9">
    <name type="scientific">Ramlibacter albus</name>
    <dbReference type="NCBI Taxonomy" id="2079448"/>
    <lineage>
        <taxon>Bacteria</taxon>
        <taxon>Pseudomonadati</taxon>
        <taxon>Pseudomonadota</taxon>
        <taxon>Betaproteobacteria</taxon>
        <taxon>Burkholderiales</taxon>
        <taxon>Comamonadaceae</taxon>
        <taxon>Ramlibacter</taxon>
    </lineage>
</organism>
<evidence type="ECO:0000259" key="7">
    <source>
        <dbReference type="Pfam" id="PF02776"/>
    </source>
</evidence>
<dbReference type="Proteomes" id="UP000596827">
    <property type="component" value="Unassembled WGS sequence"/>
</dbReference>
<feature type="domain" description="Thiamine pyrophosphate enzyme central" evidence="5">
    <location>
        <begin position="196"/>
        <end position="290"/>
    </location>
</feature>
<dbReference type="Gene3D" id="3.40.50.970">
    <property type="match status" value="2"/>
</dbReference>
<dbReference type="InterPro" id="IPR045229">
    <property type="entry name" value="TPP_enz"/>
</dbReference>
<dbReference type="InterPro" id="IPR029035">
    <property type="entry name" value="DHS-like_NAD/FAD-binding_dom"/>
</dbReference>
<dbReference type="GO" id="GO:0003984">
    <property type="term" value="F:acetolactate synthase activity"/>
    <property type="evidence" value="ECO:0007669"/>
    <property type="project" value="TreeGrafter"/>
</dbReference>
<evidence type="ECO:0000256" key="1">
    <source>
        <dbReference type="ARBA" id="ARBA00001964"/>
    </source>
</evidence>
<dbReference type="Pfam" id="PF00205">
    <property type="entry name" value="TPP_enzyme_M"/>
    <property type="match status" value="1"/>
</dbReference>
<dbReference type="CDD" id="cd07035">
    <property type="entry name" value="TPP_PYR_POX_like"/>
    <property type="match status" value="1"/>
</dbReference>
<dbReference type="GO" id="GO:0009097">
    <property type="term" value="P:isoleucine biosynthetic process"/>
    <property type="evidence" value="ECO:0007669"/>
    <property type="project" value="TreeGrafter"/>
</dbReference>
<dbReference type="InterPro" id="IPR029061">
    <property type="entry name" value="THDP-binding"/>
</dbReference>
<dbReference type="GO" id="GO:0005948">
    <property type="term" value="C:acetolactate synthase complex"/>
    <property type="evidence" value="ECO:0007669"/>
    <property type="project" value="TreeGrafter"/>
</dbReference>